<dbReference type="Proteomes" id="UP000197153">
    <property type="component" value="Chromosome 3"/>
</dbReference>
<gene>
    <name evidence="2" type="ORF">Y958_28285</name>
</gene>
<dbReference type="AlphaFoldDB" id="A0A248K1T0"/>
<evidence type="ECO:0000313" key="3">
    <source>
        <dbReference type="Proteomes" id="UP000197153"/>
    </source>
</evidence>
<feature type="compositionally biased region" description="Low complexity" evidence="1">
    <location>
        <begin position="7"/>
        <end position="22"/>
    </location>
</feature>
<proteinExistence type="predicted"/>
<keyword evidence="3" id="KW-1185">Reference proteome</keyword>
<reference evidence="2 3" key="1">
    <citation type="submission" date="2017-06" db="EMBL/GenBank/DDBJ databases">
        <title>Complete genome sequence of Nitrospirillum amazonense strain CBAmC, an endophytic nitrogen-fixing and plant growth-promoting bacterium, isolated from sugarcane.</title>
        <authorList>
            <person name="Schwab S."/>
            <person name="dos Santos Teixeira K.R."/>
            <person name="Simoes Araujo J.L."/>
            <person name="Soares Vidal M."/>
            <person name="Borges de Freitas H.R."/>
            <person name="Rivello Crivelaro A.L."/>
            <person name="Bueno de Camargo Nunes A."/>
            <person name="dos Santos C.M."/>
            <person name="Palmeira da Silva Rosa D."/>
            <person name="da Silva Padilha D."/>
            <person name="da Silva E."/>
            <person name="Araujo Terra L."/>
            <person name="Soares Mendes V."/>
            <person name="Farinelli L."/>
            <person name="Magalhaes Cruz L."/>
            <person name="Baldani J.I."/>
        </authorList>
    </citation>
    <scope>NUCLEOTIDE SEQUENCE [LARGE SCALE GENOMIC DNA]</scope>
    <source>
        <strain evidence="2 3">CBAmC</strain>
    </source>
</reference>
<evidence type="ECO:0000256" key="1">
    <source>
        <dbReference type="SAM" id="MobiDB-lite"/>
    </source>
</evidence>
<organism evidence="2 3">
    <name type="scientific">Nitrospirillum viridazoti CBAmc</name>
    <dbReference type="NCBI Taxonomy" id="1441467"/>
    <lineage>
        <taxon>Bacteria</taxon>
        <taxon>Pseudomonadati</taxon>
        <taxon>Pseudomonadota</taxon>
        <taxon>Alphaproteobacteria</taxon>
        <taxon>Rhodospirillales</taxon>
        <taxon>Azospirillaceae</taxon>
        <taxon>Nitrospirillum</taxon>
        <taxon>Nitrospirillum viridazoti</taxon>
    </lineage>
</organism>
<dbReference type="RefSeq" id="WP_088875145.1">
    <property type="nucleotide sequence ID" value="NZ_CP022112.1"/>
</dbReference>
<evidence type="ECO:0000313" key="2">
    <source>
        <dbReference type="EMBL" id="ASG24739.1"/>
    </source>
</evidence>
<name>A0A248K1T0_9PROT</name>
<protein>
    <submittedName>
        <fullName evidence="2">Uncharacterized protein</fullName>
    </submittedName>
</protein>
<dbReference type="EMBL" id="CP022112">
    <property type="protein sequence ID" value="ASG24739.1"/>
    <property type="molecule type" value="Genomic_DNA"/>
</dbReference>
<accession>A0A248K1T0</accession>
<dbReference type="KEGG" id="nao:Y958_28285"/>
<sequence length="267" mass="28021">MQPNILAPADTTAVTTPASSADPVRATPKVMALPEGTYYITTRLSAEGRQQIKGVTFPCVQLSSLPEPGRKALQFLTPDGLSTSTWISGSNGVAVLVTADSAPLLLTTLSLNGQLSSQISIGVQRLGDETVPATIDVRLVAHIQRMGDKVFAGGEWASAGDHLLWLEGFTVVGSPELADSLEYCAANPIDQAGTWVKAGTLAGTQGRGLPLLGAGFRLVGPLAATHRLDYAVRFLRHGDIEGQAGVLCRSSQPQDPLMAMKVAVLPR</sequence>
<feature type="region of interest" description="Disordered" evidence="1">
    <location>
        <begin position="1"/>
        <end position="22"/>
    </location>
</feature>